<gene>
    <name evidence="1" type="ORF">SAMN05414137_120119</name>
</gene>
<proteinExistence type="predicted"/>
<evidence type="ECO:0000313" key="1">
    <source>
        <dbReference type="EMBL" id="SEM20091.1"/>
    </source>
</evidence>
<name>A0A1H7WF23_STRJI</name>
<dbReference type="EMBL" id="FOAZ01000020">
    <property type="protein sequence ID" value="SEM20091.1"/>
    <property type="molecule type" value="Genomic_DNA"/>
</dbReference>
<dbReference type="AlphaFoldDB" id="A0A1H7WF23"/>
<keyword evidence="2" id="KW-1185">Reference proteome</keyword>
<sequence>MTTLSVAGFDQGLKRTFPAPCRAQGHELVAALPH</sequence>
<evidence type="ECO:0000313" key="2">
    <source>
        <dbReference type="Proteomes" id="UP000183015"/>
    </source>
</evidence>
<dbReference type="Proteomes" id="UP000183015">
    <property type="component" value="Unassembled WGS sequence"/>
</dbReference>
<organism evidence="1 2">
    <name type="scientific">Streptacidiphilus jiangxiensis</name>
    <dbReference type="NCBI Taxonomy" id="235985"/>
    <lineage>
        <taxon>Bacteria</taxon>
        <taxon>Bacillati</taxon>
        <taxon>Actinomycetota</taxon>
        <taxon>Actinomycetes</taxon>
        <taxon>Kitasatosporales</taxon>
        <taxon>Streptomycetaceae</taxon>
        <taxon>Streptacidiphilus</taxon>
    </lineage>
</organism>
<accession>A0A1H7WF23</accession>
<protein>
    <submittedName>
        <fullName evidence="1">Uncharacterized protein</fullName>
    </submittedName>
</protein>
<reference evidence="2" key="1">
    <citation type="submission" date="2016-10" db="EMBL/GenBank/DDBJ databases">
        <authorList>
            <person name="Varghese N."/>
        </authorList>
    </citation>
    <scope>NUCLEOTIDE SEQUENCE [LARGE SCALE GENOMIC DNA]</scope>
    <source>
        <strain evidence="2">DSM 45096 / BCRC 16803 / CGMCC 4.1857 / CIP 109030 / JCM 12277 / KCTC 19219 / NBRC 100920 / 33214</strain>
    </source>
</reference>